<dbReference type="Pfam" id="PF07508">
    <property type="entry name" value="Recombinase"/>
    <property type="match status" value="1"/>
</dbReference>
<evidence type="ECO:0000313" key="5">
    <source>
        <dbReference type="EMBL" id="GAA0510630.1"/>
    </source>
</evidence>
<dbReference type="Pfam" id="PF00239">
    <property type="entry name" value="Resolvase"/>
    <property type="match status" value="1"/>
</dbReference>
<accession>A0ABN1C2W5</accession>
<keyword evidence="6" id="KW-1185">Reference proteome</keyword>
<feature type="domain" description="Recombinase" evidence="4">
    <location>
        <begin position="206"/>
        <end position="350"/>
    </location>
</feature>
<protein>
    <recommendedName>
        <fullName evidence="4">Recombinase domain-containing protein</fullName>
    </recommendedName>
</protein>
<dbReference type="CDD" id="cd00338">
    <property type="entry name" value="Ser_Recombinase"/>
    <property type="match status" value="1"/>
</dbReference>
<reference evidence="5 6" key="1">
    <citation type="journal article" date="2019" name="Int. J. Syst. Evol. Microbiol.">
        <title>The Global Catalogue of Microorganisms (GCM) 10K type strain sequencing project: providing services to taxonomists for standard genome sequencing and annotation.</title>
        <authorList>
            <consortium name="The Broad Institute Genomics Platform"/>
            <consortium name="The Broad Institute Genome Sequencing Center for Infectious Disease"/>
            <person name="Wu L."/>
            <person name="Ma J."/>
        </authorList>
    </citation>
    <scope>NUCLEOTIDE SEQUENCE [LARGE SCALE GENOMIC DNA]</scope>
    <source>
        <strain evidence="5 6">JCM 5052</strain>
    </source>
</reference>
<evidence type="ECO:0000256" key="3">
    <source>
        <dbReference type="SAM" id="MobiDB-lite"/>
    </source>
</evidence>
<evidence type="ECO:0000259" key="4">
    <source>
        <dbReference type="PROSITE" id="PS51737"/>
    </source>
</evidence>
<dbReference type="InterPro" id="IPR011109">
    <property type="entry name" value="DNA_bind_recombinase_dom"/>
</dbReference>
<dbReference type="InterPro" id="IPR006119">
    <property type="entry name" value="Resolv_N"/>
</dbReference>
<dbReference type="InterPro" id="IPR036162">
    <property type="entry name" value="Resolvase-like_N_sf"/>
</dbReference>
<dbReference type="Gene3D" id="3.90.1750.20">
    <property type="entry name" value="Putative Large Serine Recombinase, Chain B, Domain 2"/>
    <property type="match status" value="1"/>
</dbReference>
<dbReference type="SMART" id="SM00857">
    <property type="entry name" value="Resolvase"/>
    <property type="match status" value="1"/>
</dbReference>
<dbReference type="PROSITE" id="PS51737">
    <property type="entry name" value="RECOMBINASE_DNA_BIND"/>
    <property type="match status" value="1"/>
</dbReference>
<dbReference type="InterPro" id="IPR050639">
    <property type="entry name" value="SSR_resolvase"/>
</dbReference>
<gene>
    <name evidence="5" type="ORF">GCM10010390_11630</name>
</gene>
<evidence type="ECO:0000313" key="6">
    <source>
        <dbReference type="Proteomes" id="UP001501576"/>
    </source>
</evidence>
<feature type="region of interest" description="Disordered" evidence="3">
    <location>
        <begin position="36"/>
        <end position="59"/>
    </location>
</feature>
<dbReference type="PANTHER" id="PTHR30461">
    <property type="entry name" value="DNA-INVERTASE FROM LAMBDOID PROPHAGE"/>
    <property type="match status" value="1"/>
</dbReference>
<keyword evidence="2" id="KW-0233">DNA recombination</keyword>
<comment type="caution">
    <text evidence="5">The sequence shown here is derived from an EMBL/GenBank/DDBJ whole genome shotgun (WGS) entry which is preliminary data.</text>
</comment>
<sequence length="595" mass="65985">MQLGYFGDVNPATQVGAPERVATVLRVAAGYTRQSKAKADKSEASPQAQDDATERKARERGCSFKGHYRDIGVFGYDPNAKRKAFERLLDDCRAGLVHEIIVFNVTRFSRREPRDAIPVVLELFDLGVTITSVSEGSFAPGHDNTMELIMLIMRLDAAYQDSRNKSQAIAGTKQKAKEFGGWTGGALPYGMESYAESVTREINGKPVTVTIRRLRPASVREDGTDQAGEVVKMFDRIFEFKDKPWTGKKNAHPASVGAIVAWLNSRKVLTQKGGPWRERTVKRLLTDPRLAGMAAEPVYSRDKGGNQTRNVTGYRILRDENEEPLVIGEALIPQRRFFEAQEWLAGRGRGNRGGTPSKYLLTAMERFYCECGRPKTGSGDVYKCSRPAGVSEEGTHEGGSTIQRADVDYYVASRIMAVITNADADDPETLDILAEATVRLARRNESPEIRSERAALLGERSDIVRSIEQLYSDLRMGIYDGQIGRQQFLADKSSLETRLRAVDARIVVVGDSDLPPLPIEEWTDSEDGNPLGPNSWWARADIEDRRMLVELFVDRITVAKAKERGGTDRTCRVEDRVTVVMASSSADADEGHEAA</sequence>
<organism evidence="5 6">
    <name type="scientific">Streptomyces mordarskii</name>
    <dbReference type="NCBI Taxonomy" id="1226758"/>
    <lineage>
        <taxon>Bacteria</taxon>
        <taxon>Bacillati</taxon>
        <taxon>Actinomycetota</taxon>
        <taxon>Actinomycetes</taxon>
        <taxon>Kitasatosporales</taxon>
        <taxon>Streptomycetaceae</taxon>
        <taxon>Streptomyces</taxon>
    </lineage>
</organism>
<name>A0ABN1C2W5_9ACTN</name>
<keyword evidence="1" id="KW-0238">DNA-binding</keyword>
<dbReference type="Gene3D" id="3.40.50.1390">
    <property type="entry name" value="Resolvase, N-terminal catalytic domain"/>
    <property type="match status" value="1"/>
</dbReference>
<dbReference type="PANTHER" id="PTHR30461:SF2">
    <property type="entry name" value="SERINE RECOMBINASE PINE-RELATED"/>
    <property type="match status" value="1"/>
</dbReference>
<dbReference type="InterPro" id="IPR038109">
    <property type="entry name" value="DNA_bind_recomb_sf"/>
</dbReference>
<proteinExistence type="predicted"/>
<dbReference type="Proteomes" id="UP001501576">
    <property type="component" value="Unassembled WGS sequence"/>
</dbReference>
<evidence type="ECO:0000256" key="2">
    <source>
        <dbReference type="ARBA" id="ARBA00023172"/>
    </source>
</evidence>
<evidence type="ECO:0000256" key="1">
    <source>
        <dbReference type="ARBA" id="ARBA00023125"/>
    </source>
</evidence>
<dbReference type="SUPFAM" id="SSF53041">
    <property type="entry name" value="Resolvase-like"/>
    <property type="match status" value="1"/>
</dbReference>
<dbReference type="EMBL" id="BAAABZ010000005">
    <property type="protein sequence ID" value="GAA0510630.1"/>
    <property type="molecule type" value="Genomic_DNA"/>
</dbReference>